<feature type="region of interest" description="Disordered" evidence="1">
    <location>
        <begin position="936"/>
        <end position="1301"/>
    </location>
</feature>
<protein>
    <submittedName>
        <fullName evidence="2">Uncharacterized protein</fullName>
    </submittedName>
</protein>
<feature type="compositionally biased region" description="Low complexity" evidence="1">
    <location>
        <begin position="279"/>
        <end position="317"/>
    </location>
</feature>
<feature type="compositionally biased region" description="Basic and acidic residues" evidence="1">
    <location>
        <begin position="837"/>
        <end position="846"/>
    </location>
</feature>
<feature type="compositionally biased region" description="Polar residues" evidence="1">
    <location>
        <begin position="357"/>
        <end position="371"/>
    </location>
</feature>
<comment type="caution">
    <text evidence="2">The sequence shown here is derived from an EMBL/GenBank/DDBJ whole genome shotgun (WGS) entry which is preliminary data.</text>
</comment>
<feature type="compositionally biased region" description="Polar residues" evidence="1">
    <location>
        <begin position="1164"/>
        <end position="1173"/>
    </location>
</feature>
<feature type="compositionally biased region" description="Basic and acidic residues" evidence="1">
    <location>
        <begin position="969"/>
        <end position="978"/>
    </location>
</feature>
<reference evidence="2 3" key="1">
    <citation type="submission" date="2017-03" db="EMBL/GenBank/DDBJ databases">
        <title>Genomes of endolithic fungi from Antarctica.</title>
        <authorList>
            <person name="Coleine C."/>
            <person name="Masonjones S."/>
            <person name="Stajich J.E."/>
        </authorList>
    </citation>
    <scope>NUCLEOTIDE SEQUENCE [LARGE SCALE GENOMIC DNA]</scope>
    <source>
        <strain evidence="2 3">CCFEE 6315</strain>
    </source>
</reference>
<feature type="compositionally biased region" description="Polar residues" evidence="1">
    <location>
        <begin position="1059"/>
        <end position="1078"/>
    </location>
</feature>
<feature type="compositionally biased region" description="Basic and acidic residues" evidence="1">
    <location>
        <begin position="542"/>
        <end position="553"/>
    </location>
</feature>
<keyword evidence="3" id="KW-1185">Reference proteome</keyword>
<feature type="compositionally biased region" description="Polar residues" evidence="1">
    <location>
        <begin position="159"/>
        <end position="169"/>
    </location>
</feature>
<feature type="compositionally biased region" description="Low complexity" evidence="1">
    <location>
        <begin position="488"/>
        <end position="499"/>
    </location>
</feature>
<feature type="compositionally biased region" description="Polar residues" evidence="1">
    <location>
        <begin position="936"/>
        <end position="952"/>
    </location>
</feature>
<feature type="region of interest" description="Disordered" evidence="1">
    <location>
        <begin position="1"/>
        <end position="58"/>
    </location>
</feature>
<accession>A0A4U0TJF3</accession>
<feature type="compositionally biased region" description="Pro residues" evidence="1">
    <location>
        <begin position="566"/>
        <end position="577"/>
    </location>
</feature>
<feature type="compositionally biased region" description="Acidic residues" evidence="1">
    <location>
        <begin position="654"/>
        <end position="663"/>
    </location>
</feature>
<gene>
    <name evidence="2" type="ORF">B0A50_08647</name>
</gene>
<proteinExistence type="predicted"/>
<feature type="compositionally biased region" description="Basic and acidic residues" evidence="1">
    <location>
        <begin position="220"/>
        <end position="231"/>
    </location>
</feature>
<dbReference type="Proteomes" id="UP000308549">
    <property type="component" value="Unassembled WGS sequence"/>
</dbReference>
<feature type="compositionally biased region" description="Polar residues" evidence="1">
    <location>
        <begin position="812"/>
        <end position="834"/>
    </location>
</feature>
<feature type="compositionally biased region" description="Pro residues" evidence="1">
    <location>
        <begin position="318"/>
        <end position="332"/>
    </location>
</feature>
<sequence>MNKFLNRKKSPEDVTVKSDASSARSPPLPLSPGLKKSATSRWKKTKKLPEPEPESEPELNIAAALPSSDDFRTSLLMPNLSARFSMLREQDPNSLIGKASDDSVLQPKRRSRMLDYGFGNGVSPLNDIAEVQSIKSSIRPPFAYEKHLSCGSEDGYGSENDSTHQSSVLLRSRHGEGNSLFGGRQKVYKIAKGGASSTKLGKAVYEDDVGMSAFQRYRKERGTQDGSAVDHEDPEFDFGLEQSQPGDQEDGAHEPTSSDSAKDLSHSPSLSSFDKKRSTTSSMARSEARSSTAATSIASQPPTSTPSPLTATSQTVAPAPPPTVAPAPPPSAPNLRRADTKTRRLYEQGLDQHMHDQQTSALTRLNSFQRQRSLHHGNMQSPPTLQTAKSTGSLHEKDSQPVYALRGASPTRGMALAPLVTYGSLGKVGSNIASPATSVPQSPVSPQAIDFDATPLTQALEPGDRGKATATGAFNKPAQQFDERQYLERQQQLQRSQSRGASRNKEAVQQRIGQFEQKEGERTTPDASARGRSLSAPRGIPKRGDSLRTKPEPSKAYNPLHKAANKPPPPPVPPAPPAESAAGAQQYDTHRTFFGNISASDSEDEDDEQQRRDPISTRSDFSHGPSAGRWQPTPLPSVSEHPAMRNRDSKPSLAEEDEDEDAELAPQPLRPTQSSLSVRGDTQEAEPTEPVAIDSPTLGPSSTEPLSGMVHHLRQKSNQSSLYPTSDAADDVPELPGMLPQVRPADHDQVGFRSTIGSGSDSRLESSQTNSNPWDLDEIDNSYFLGEEDRSPISPVEGNVFQPQAFPRAPSQAATSADRQSEASQYAESANAPTWQHELRKQHTRDASTATQQERDAFANELAARRAAIQENMKSMVERDTSTRNDSPAPSAGGAHKTFSMLRSKPSRESVAPYKAMKMLGLGGNASSLTLGSQYERSGQSFDASRPRNNSGARLPPLSMSQNPSMQSNERERTRPSVDSETSSAARQLPMGRSSQASRDRSRSNSEATAGRSRSRTGPYRDDLERAMVEGMGSSAAAHADMAQREVTPKASPEGMHSSIESLQRARSNSRTPATSSYFDAKGFQPLSTPASRLAAGGMYSPAGSSARPSPTGSPIVQNPTPPLSGPNTPQGASFKDHALPILQPRSVPLRKKTISKSDISEPTLVSSTSNVDTIDLPDGASLKNGIDAAPPLPPLNPKRRGTRKLFGLGRSEVSDDASNPGNYGRSKTPDPWMSRATAESDLSASRGVRRPSDGRFAPQGFENSSTPALQQYGLPSGPASPERVQRSLLPQNGPMDGGMF</sequence>
<evidence type="ECO:0000313" key="3">
    <source>
        <dbReference type="Proteomes" id="UP000308549"/>
    </source>
</evidence>
<feature type="compositionally biased region" description="Basic and acidic residues" evidence="1">
    <location>
        <begin position="336"/>
        <end position="356"/>
    </location>
</feature>
<evidence type="ECO:0000313" key="2">
    <source>
        <dbReference type="EMBL" id="TKA21951.1"/>
    </source>
</evidence>
<feature type="compositionally biased region" description="Basic and acidic residues" evidence="1">
    <location>
        <begin position="1019"/>
        <end position="1028"/>
    </location>
</feature>
<feature type="region of interest" description="Disordered" evidence="1">
    <location>
        <begin position="867"/>
        <end position="910"/>
    </location>
</feature>
<feature type="compositionally biased region" description="Low complexity" evidence="1">
    <location>
        <begin position="18"/>
        <end position="37"/>
    </location>
</feature>
<organism evidence="2 3">
    <name type="scientific">Salinomyces thailandicus</name>
    <dbReference type="NCBI Taxonomy" id="706561"/>
    <lineage>
        <taxon>Eukaryota</taxon>
        <taxon>Fungi</taxon>
        <taxon>Dikarya</taxon>
        <taxon>Ascomycota</taxon>
        <taxon>Pezizomycotina</taxon>
        <taxon>Dothideomycetes</taxon>
        <taxon>Dothideomycetidae</taxon>
        <taxon>Mycosphaerellales</taxon>
        <taxon>Teratosphaeriaceae</taxon>
        <taxon>Salinomyces</taxon>
    </lineage>
</organism>
<feature type="compositionally biased region" description="Polar residues" evidence="1">
    <location>
        <begin position="1103"/>
        <end position="1119"/>
    </location>
</feature>
<feature type="compositionally biased region" description="Polar residues" evidence="1">
    <location>
        <begin position="959"/>
        <end position="968"/>
    </location>
</feature>
<dbReference type="EMBL" id="NAJL01000091">
    <property type="protein sequence ID" value="TKA21951.1"/>
    <property type="molecule type" value="Genomic_DNA"/>
</dbReference>
<feature type="region of interest" description="Disordered" evidence="1">
    <location>
        <begin position="487"/>
        <end position="854"/>
    </location>
</feature>
<feature type="region of interest" description="Disordered" evidence="1">
    <location>
        <begin position="216"/>
        <end position="399"/>
    </location>
</feature>
<evidence type="ECO:0000256" key="1">
    <source>
        <dbReference type="SAM" id="MobiDB-lite"/>
    </source>
</evidence>
<feature type="region of interest" description="Disordered" evidence="1">
    <location>
        <begin position="149"/>
        <end position="184"/>
    </location>
</feature>
<feature type="compositionally biased region" description="Polar residues" evidence="1">
    <location>
        <begin position="755"/>
        <end position="773"/>
    </location>
</feature>
<name>A0A4U0TJF3_9PEZI</name>
<feature type="compositionally biased region" description="Polar residues" evidence="1">
    <location>
        <begin position="378"/>
        <end position="393"/>
    </location>
</feature>
<dbReference type="OrthoDB" id="5335210at2759"/>